<evidence type="ECO:0000313" key="2">
    <source>
        <dbReference type="EMBL" id="KAJ1720328.1"/>
    </source>
</evidence>
<comment type="caution">
    <text evidence="2">The sequence shown here is derived from an EMBL/GenBank/DDBJ whole genome shotgun (WGS) entry which is preliminary data.</text>
</comment>
<evidence type="ECO:0000256" key="1">
    <source>
        <dbReference type="SAM" id="MobiDB-lite"/>
    </source>
</evidence>
<sequence>MADASSSAAGSSASRLDRFLSRLSRTMTPPKVSIRSRRGILSPSPLGVDGVKQDAGSAIDTTGLTPEQNDTWQRHQGGSARATTLRKREK</sequence>
<accession>A0A9W8CQP7</accession>
<dbReference type="OrthoDB" id="5554504at2759"/>
<evidence type="ECO:0000313" key="3">
    <source>
        <dbReference type="Proteomes" id="UP001143981"/>
    </source>
</evidence>
<protein>
    <submittedName>
        <fullName evidence="2">Uncharacterized protein</fullName>
    </submittedName>
</protein>
<gene>
    <name evidence="2" type="ORF">LPJ61_006180</name>
</gene>
<keyword evidence="3" id="KW-1185">Reference proteome</keyword>
<feature type="compositionally biased region" description="Polar residues" evidence="1">
    <location>
        <begin position="59"/>
        <end position="76"/>
    </location>
</feature>
<feature type="region of interest" description="Disordered" evidence="1">
    <location>
        <begin position="1"/>
        <end position="90"/>
    </location>
</feature>
<name>A0A9W8CQP7_9FUNG</name>
<feature type="non-terminal residue" evidence="2">
    <location>
        <position position="90"/>
    </location>
</feature>
<proteinExistence type="predicted"/>
<dbReference type="Proteomes" id="UP001143981">
    <property type="component" value="Unassembled WGS sequence"/>
</dbReference>
<dbReference type="AlphaFoldDB" id="A0A9W8CQP7"/>
<dbReference type="EMBL" id="JANBOI010002693">
    <property type="protein sequence ID" value="KAJ1720328.1"/>
    <property type="molecule type" value="Genomic_DNA"/>
</dbReference>
<organism evidence="2 3">
    <name type="scientific">Coemansia biformis</name>
    <dbReference type="NCBI Taxonomy" id="1286918"/>
    <lineage>
        <taxon>Eukaryota</taxon>
        <taxon>Fungi</taxon>
        <taxon>Fungi incertae sedis</taxon>
        <taxon>Zoopagomycota</taxon>
        <taxon>Kickxellomycotina</taxon>
        <taxon>Kickxellomycetes</taxon>
        <taxon>Kickxellales</taxon>
        <taxon>Kickxellaceae</taxon>
        <taxon>Coemansia</taxon>
    </lineage>
</organism>
<feature type="compositionally biased region" description="Low complexity" evidence="1">
    <location>
        <begin position="1"/>
        <end position="14"/>
    </location>
</feature>
<reference evidence="2" key="1">
    <citation type="submission" date="2022-07" db="EMBL/GenBank/DDBJ databases">
        <title>Phylogenomic reconstructions and comparative analyses of Kickxellomycotina fungi.</title>
        <authorList>
            <person name="Reynolds N.K."/>
            <person name="Stajich J.E."/>
            <person name="Barry K."/>
            <person name="Grigoriev I.V."/>
            <person name="Crous P."/>
            <person name="Smith M.E."/>
        </authorList>
    </citation>
    <scope>NUCLEOTIDE SEQUENCE</scope>
    <source>
        <strain evidence="2">BCRC 34381</strain>
    </source>
</reference>